<comment type="subcellular location">
    <subcellularLocation>
        <location evidence="1">Cytoplasm</location>
    </subcellularLocation>
</comment>
<dbReference type="GO" id="GO:0010970">
    <property type="term" value="P:transport along microtubule"/>
    <property type="evidence" value="ECO:0007669"/>
    <property type="project" value="TreeGrafter"/>
</dbReference>
<dbReference type="InterPro" id="IPR036322">
    <property type="entry name" value="WD40_repeat_dom_sf"/>
</dbReference>
<feature type="region of interest" description="Disordered" evidence="6">
    <location>
        <begin position="29"/>
        <end position="49"/>
    </location>
</feature>
<evidence type="ECO:0000256" key="2">
    <source>
        <dbReference type="ARBA" id="ARBA00022490"/>
    </source>
</evidence>
<reference evidence="7" key="1">
    <citation type="submission" date="2022-12" db="EMBL/GenBank/DDBJ databases">
        <authorList>
            <person name="Webb A."/>
        </authorList>
    </citation>
    <scope>NUCLEOTIDE SEQUENCE</scope>
    <source>
        <strain evidence="7">Pf2</strain>
    </source>
</reference>
<dbReference type="Gene3D" id="2.130.10.10">
    <property type="entry name" value="YVTN repeat-like/Quinoprotein amine dehydrogenase"/>
    <property type="match status" value="2"/>
</dbReference>
<keyword evidence="4" id="KW-0677">Repeat</keyword>
<dbReference type="GO" id="GO:0045503">
    <property type="term" value="F:dynein light chain binding"/>
    <property type="evidence" value="ECO:0007669"/>
    <property type="project" value="TreeGrafter"/>
</dbReference>
<dbReference type="AlphaFoldDB" id="A0AAV0UJW5"/>
<dbReference type="PROSITE" id="PS00678">
    <property type="entry name" value="WD_REPEATS_1"/>
    <property type="match status" value="1"/>
</dbReference>
<evidence type="ECO:0000256" key="1">
    <source>
        <dbReference type="ARBA" id="ARBA00004496"/>
    </source>
</evidence>
<dbReference type="SMART" id="SM00320">
    <property type="entry name" value="WD40"/>
    <property type="match status" value="5"/>
</dbReference>
<dbReference type="EMBL" id="CANTFK010000981">
    <property type="protein sequence ID" value="CAI5736648.1"/>
    <property type="molecule type" value="Genomic_DNA"/>
</dbReference>
<dbReference type="InterPro" id="IPR001680">
    <property type="entry name" value="WD40_rpt"/>
</dbReference>
<proteinExistence type="predicted"/>
<evidence type="ECO:0000256" key="6">
    <source>
        <dbReference type="SAM" id="MobiDB-lite"/>
    </source>
</evidence>
<dbReference type="InterPro" id="IPR050687">
    <property type="entry name" value="Dynein_IC"/>
</dbReference>
<dbReference type="PROSITE" id="PS50082">
    <property type="entry name" value="WD_REPEATS_2"/>
    <property type="match status" value="1"/>
</dbReference>
<organism evidence="7 8">
    <name type="scientific">Peronospora farinosa</name>
    <dbReference type="NCBI Taxonomy" id="134698"/>
    <lineage>
        <taxon>Eukaryota</taxon>
        <taxon>Sar</taxon>
        <taxon>Stramenopiles</taxon>
        <taxon>Oomycota</taxon>
        <taxon>Peronosporomycetes</taxon>
        <taxon>Peronosporales</taxon>
        <taxon>Peronosporaceae</taxon>
        <taxon>Peronospora</taxon>
    </lineage>
</organism>
<feature type="repeat" description="WD" evidence="5">
    <location>
        <begin position="383"/>
        <end position="419"/>
    </location>
</feature>
<dbReference type="GO" id="GO:0045504">
    <property type="term" value="F:dynein heavy chain binding"/>
    <property type="evidence" value="ECO:0007669"/>
    <property type="project" value="TreeGrafter"/>
</dbReference>
<evidence type="ECO:0008006" key="9">
    <source>
        <dbReference type="Google" id="ProtNLM"/>
    </source>
</evidence>
<accession>A0AAV0UJW5</accession>
<dbReference type="PANTHER" id="PTHR12442">
    <property type="entry name" value="DYNEIN INTERMEDIATE CHAIN"/>
    <property type="match status" value="1"/>
</dbReference>
<dbReference type="Pfam" id="PF00400">
    <property type="entry name" value="WD40"/>
    <property type="match status" value="3"/>
</dbReference>
<keyword evidence="2" id="KW-0963">Cytoplasm</keyword>
<dbReference type="InterPro" id="IPR015943">
    <property type="entry name" value="WD40/YVTN_repeat-like_dom_sf"/>
</dbReference>
<evidence type="ECO:0000313" key="7">
    <source>
        <dbReference type="EMBL" id="CAI5736648.1"/>
    </source>
</evidence>
<evidence type="ECO:0000313" key="8">
    <source>
        <dbReference type="Proteomes" id="UP001159659"/>
    </source>
</evidence>
<dbReference type="Proteomes" id="UP001159659">
    <property type="component" value="Unassembled WGS sequence"/>
</dbReference>
<feature type="region of interest" description="Disordered" evidence="6">
    <location>
        <begin position="480"/>
        <end position="510"/>
    </location>
</feature>
<evidence type="ECO:0000256" key="3">
    <source>
        <dbReference type="ARBA" id="ARBA00022574"/>
    </source>
</evidence>
<protein>
    <recommendedName>
        <fullName evidence="9">Cytoplasmic dynein intermediate chain</fullName>
    </recommendedName>
</protein>
<keyword evidence="3 5" id="KW-0853">WD repeat</keyword>
<dbReference type="GO" id="GO:0005737">
    <property type="term" value="C:cytoplasm"/>
    <property type="evidence" value="ECO:0007669"/>
    <property type="project" value="UniProtKB-SubCell"/>
</dbReference>
<evidence type="ECO:0000256" key="5">
    <source>
        <dbReference type="PROSITE-ProRule" id="PRU00221"/>
    </source>
</evidence>
<gene>
    <name evidence="7" type="ORF">PFR002_LOCUS8144</name>
</gene>
<dbReference type="SUPFAM" id="SSF50978">
    <property type="entry name" value="WD40 repeat-like"/>
    <property type="match status" value="1"/>
</dbReference>
<evidence type="ECO:0000256" key="4">
    <source>
        <dbReference type="ARBA" id="ARBA00022737"/>
    </source>
</evidence>
<dbReference type="InterPro" id="IPR019775">
    <property type="entry name" value="WD40_repeat_CS"/>
</dbReference>
<feature type="compositionally biased region" description="Polar residues" evidence="6">
    <location>
        <begin position="494"/>
        <end position="510"/>
    </location>
</feature>
<dbReference type="PANTHER" id="PTHR12442:SF22">
    <property type="entry name" value="CYTOPLASMIC DYNEIN 1 INTERMEDIATE CHAIN-RELATED"/>
    <property type="match status" value="1"/>
</dbReference>
<comment type="caution">
    <text evidence="7">The sequence shown here is derived from an EMBL/GenBank/DDBJ whole genome shotgun (WGS) entry which is preliminary data.</text>
</comment>
<dbReference type="GO" id="GO:0005868">
    <property type="term" value="C:cytoplasmic dynein complex"/>
    <property type="evidence" value="ECO:0007669"/>
    <property type="project" value="TreeGrafter"/>
</dbReference>
<sequence>MDSVRAKHAAELEAKRKKLEEIRKRKAAIRAAEESSSASESVNEAIGQQENKFDDFIQNILKTSVEKEISNDDDEHDVKGGESHTVSTTLSLAEKLSSLSTVSNVAEMHIQPTLLETYTKHTETDITLEHEIIVKDDGVTDMDVDNMEGYSHQHSENIDGSTIRTSSPQSRNVIIDTLEIAPTNSTTTVLSVEDRTTLLQSDVMEAFLDKASRVIERALNSSTKFDIMIDYGENVEQDGAVEEAMELLKQQHVFGDDKWSKHRAVTDIDVSPFYPELTLVAYTARNFLEEKTQDMSSQWDTMGNSPTMPLTEVAAITEGVVLLWSTALPGRPEYRFTCHSQVTSACFNPFDRHVIVGGTYSGQIVVWDTRAKSVPVQKTALSAFSHTHPIYAMAVAGTKNSYTLISASTDGRVCIWDIDHLQKPLDMLDLRISLSIVSNYTSVNASDKKMEASVTSFAVLGKEIKELFVGTEAGKLYSTKVDQQKKKPGAGEDNSGNDTDTRNRNNLLGSSTGDLVREVIVETVSKKGSHFGPVTAMHFNPLLPMHHDSLLLTCSLDSTVKLWSSEHPESPVLSFEPSSEYISDVRWSSVHPALFAVADSSGTVSIWNILKDVEVPVVSEKISEKSLNKVRWSTDGKSVITGDANGTSYIYGVPSVIALPQQDDLSLLEDKIATFSAAAALLKP</sequence>
<name>A0AAV0UJW5_9STRA</name>